<sequence>MSPFQYPRLPPLELRLLELQPGLPEDPLVGTLLQRKLSPEDAEIPDYEALSYCWGDQSHPQRIKLKTPWRKVAQISYLWALRYHDRKRILWCDFICINQKDVAERSAQTYCLAGPCNAVELYGHGDNALDCSWYRGVTPNFAPTADGSRQEIDCDGPLPLSQDQWLALEQLLAVDWFRRLWTHQEVALANKETSVMRLGDEEMLWNKFMEAALFTCVYTWAASGPFFLDPARHVRNIEVFIYKALSTGSVEESRRNNLDWVALLGMTNLYDCFNDRDRLFALRRLLEPDAAQTIRVDYTKSAKQIMASASVAHLKQRRNLRFLELCNSTISPSWAADLQRPLDRIQLCSNASAKSAASARLIKPGVLEAAGVSCDGICSKPFELPMKKRFYDPEDHIANDSCLDELIAMMTFSYLLDYSAFRTESPPSSALVSLESGRRMIRQWITGTVNLDDDFRLLYNPRRVVATACTRTRNGTVVGVPLESCDGNIIVTLLGMSSNLVLRPQPRDGSHKVVGPCYHPCFSNGQALLGDDFRGWERRWCMDRGHLVFWKEGEPPCLSDPRLDGVPLPAGYTERTVETVGKDTLVWVHEYPYEDYRENNIACDPRMSEHELKNRGVPIQRFRLI</sequence>
<reference evidence="2" key="1">
    <citation type="journal article" date="2021" name="Nat. Commun.">
        <title>Genetic determinants of endophytism in the Arabidopsis root mycobiome.</title>
        <authorList>
            <person name="Mesny F."/>
            <person name="Miyauchi S."/>
            <person name="Thiergart T."/>
            <person name="Pickel B."/>
            <person name="Atanasova L."/>
            <person name="Karlsson M."/>
            <person name="Huettel B."/>
            <person name="Barry K.W."/>
            <person name="Haridas S."/>
            <person name="Chen C."/>
            <person name="Bauer D."/>
            <person name="Andreopoulos W."/>
            <person name="Pangilinan J."/>
            <person name="LaButti K."/>
            <person name="Riley R."/>
            <person name="Lipzen A."/>
            <person name="Clum A."/>
            <person name="Drula E."/>
            <person name="Henrissat B."/>
            <person name="Kohler A."/>
            <person name="Grigoriev I.V."/>
            <person name="Martin F.M."/>
            <person name="Hacquard S."/>
        </authorList>
    </citation>
    <scope>NUCLEOTIDE SEQUENCE</scope>
    <source>
        <strain evidence="2">MPI-CAGE-AT-0023</strain>
    </source>
</reference>
<evidence type="ECO:0000259" key="1">
    <source>
        <dbReference type="Pfam" id="PF06985"/>
    </source>
</evidence>
<dbReference type="Proteomes" id="UP000720189">
    <property type="component" value="Unassembled WGS sequence"/>
</dbReference>
<evidence type="ECO:0000313" key="2">
    <source>
        <dbReference type="EMBL" id="KAH7224300.1"/>
    </source>
</evidence>
<organism evidence="2 3">
    <name type="scientific">Fusarium redolens</name>
    <dbReference type="NCBI Taxonomy" id="48865"/>
    <lineage>
        <taxon>Eukaryota</taxon>
        <taxon>Fungi</taxon>
        <taxon>Dikarya</taxon>
        <taxon>Ascomycota</taxon>
        <taxon>Pezizomycotina</taxon>
        <taxon>Sordariomycetes</taxon>
        <taxon>Hypocreomycetidae</taxon>
        <taxon>Hypocreales</taxon>
        <taxon>Nectriaceae</taxon>
        <taxon>Fusarium</taxon>
        <taxon>Fusarium redolens species complex</taxon>
    </lineage>
</organism>
<dbReference type="InterPro" id="IPR010730">
    <property type="entry name" value="HET"/>
</dbReference>
<keyword evidence="3" id="KW-1185">Reference proteome</keyword>
<dbReference type="InterPro" id="IPR052895">
    <property type="entry name" value="HetReg/Transcr_Mod"/>
</dbReference>
<accession>A0A9P9FXH3</accession>
<dbReference type="RefSeq" id="XP_046042361.1">
    <property type="nucleotide sequence ID" value="XM_046197869.1"/>
</dbReference>
<dbReference type="OrthoDB" id="3553147at2759"/>
<dbReference type="EMBL" id="JAGMUX010000026">
    <property type="protein sequence ID" value="KAH7224300.1"/>
    <property type="molecule type" value="Genomic_DNA"/>
</dbReference>
<dbReference type="PANTHER" id="PTHR24148:SF64">
    <property type="entry name" value="HETEROKARYON INCOMPATIBILITY DOMAIN-CONTAINING PROTEIN"/>
    <property type="match status" value="1"/>
</dbReference>
<proteinExistence type="predicted"/>
<comment type="caution">
    <text evidence="2">The sequence shown here is derived from an EMBL/GenBank/DDBJ whole genome shotgun (WGS) entry which is preliminary data.</text>
</comment>
<gene>
    <name evidence="2" type="ORF">BKA55DRAFT_668039</name>
</gene>
<dbReference type="AlphaFoldDB" id="A0A9P9FXH3"/>
<name>A0A9P9FXH3_FUSRE</name>
<evidence type="ECO:0000313" key="3">
    <source>
        <dbReference type="Proteomes" id="UP000720189"/>
    </source>
</evidence>
<dbReference type="Pfam" id="PF06985">
    <property type="entry name" value="HET"/>
    <property type="match status" value="1"/>
</dbReference>
<feature type="domain" description="Heterokaryon incompatibility" evidence="1">
    <location>
        <begin position="47"/>
        <end position="185"/>
    </location>
</feature>
<protein>
    <recommendedName>
        <fullName evidence="1">Heterokaryon incompatibility domain-containing protein</fullName>
    </recommendedName>
</protein>
<dbReference type="GeneID" id="70227823"/>
<dbReference type="PANTHER" id="PTHR24148">
    <property type="entry name" value="ANKYRIN REPEAT DOMAIN-CONTAINING PROTEIN 39 HOMOLOG-RELATED"/>
    <property type="match status" value="1"/>
</dbReference>